<evidence type="ECO:0000256" key="4">
    <source>
        <dbReference type="ARBA" id="ARBA00022519"/>
    </source>
</evidence>
<keyword evidence="6 8" id="KW-1133">Transmembrane helix</keyword>
<evidence type="ECO:0000256" key="3">
    <source>
        <dbReference type="ARBA" id="ARBA00022475"/>
    </source>
</evidence>
<dbReference type="PANTHER" id="PTHR30574:SF1">
    <property type="entry name" value="SULPHUR TRANSPORT DOMAIN-CONTAINING PROTEIN"/>
    <property type="match status" value="1"/>
</dbReference>
<feature type="transmembrane region" description="Helical" evidence="8">
    <location>
        <begin position="235"/>
        <end position="255"/>
    </location>
</feature>
<feature type="transmembrane region" description="Helical" evidence="8">
    <location>
        <begin position="115"/>
        <end position="133"/>
    </location>
</feature>
<protein>
    <submittedName>
        <fullName evidence="9">YeeE/YedE family integral membrane protein</fullName>
    </submittedName>
</protein>
<organism evidence="9 10">
    <name type="scientific">Glonium stellatum</name>
    <dbReference type="NCBI Taxonomy" id="574774"/>
    <lineage>
        <taxon>Eukaryota</taxon>
        <taxon>Fungi</taxon>
        <taxon>Dikarya</taxon>
        <taxon>Ascomycota</taxon>
        <taxon>Pezizomycotina</taxon>
        <taxon>Dothideomycetes</taxon>
        <taxon>Pleosporomycetidae</taxon>
        <taxon>Gloniales</taxon>
        <taxon>Gloniaceae</taxon>
        <taxon>Glonium</taxon>
    </lineage>
</organism>
<proteinExistence type="predicted"/>
<dbReference type="InterPro" id="IPR046513">
    <property type="entry name" value="DUF6691"/>
</dbReference>
<dbReference type="InterPro" id="IPR007272">
    <property type="entry name" value="Sulf_transp_TsuA/YedE"/>
</dbReference>
<feature type="transmembrane region" description="Helical" evidence="8">
    <location>
        <begin position="12"/>
        <end position="35"/>
    </location>
</feature>
<evidence type="ECO:0000313" key="10">
    <source>
        <dbReference type="Proteomes" id="UP000250140"/>
    </source>
</evidence>
<keyword evidence="4" id="KW-0997">Cell inner membrane</keyword>
<evidence type="ECO:0000256" key="2">
    <source>
        <dbReference type="ARBA" id="ARBA00022448"/>
    </source>
</evidence>
<evidence type="ECO:0000256" key="6">
    <source>
        <dbReference type="ARBA" id="ARBA00022989"/>
    </source>
</evidence>
<dbReference type="OrthoDB" id="10254418at2759"/>
<keyword evidence="10" id="KW-1185">Reference proteome</keyword>
<evidence type="ECO:0000256" key="7">
    <source>
        <dbReference type="ARBA" id="ARBA00023136"/>
    </source>
</evidence>
<dbReference type="GO" id="GO:0005886">
    <property type="term" value="C:plasma membrane"/>
    <property type="evidence" value="ECO:0007669"/>
    <property type="project" value="UniProtKB-SubCell"/>
</dbReference>
<dbReference type="PANTHER" id="PTHR30574">
    <property type="entry name" value="INNER MEMBRANE PROTEIN YEDE"/>
    <property type="match status" value="1"/>
</dbReference>
<evidence type="ECO:0000256" key="5">
    <source>
        <dbReference type="ARBA" id="ARBA00022692"/>
    </source>
</evidence>
<dbReference type="Pfam" id="PF20398">
    <property type="entry name" value="DUF6691"/>
    <property type="match status" value="1"/>
</dbReference>
<name>A0A8E2F3N4_9PEZI</name>
<reference evidence="9 10" key="1">
    <citation type="journal article" date="2016" name="Nat. Commun.">
        <title>Ectomycorrhizal ecology is imprinted in the genome of the dominant symbiotic fungus Cenococcum geophilum.</title>
        <authorList>
            <consortium name="DOE Joint Genome Institute"/>
            <person name="Peter M."/>
            <person name="Kohler A."/>
            <person name="Ohm R.A."/>
            <person name="Kuo A."/>
            <person name="Krutzmann J."/>
            <person name="Morin E."/>
            <person name="Arend M."/>
            <person name="Barry K.W."/>
            <person name="Binder M."/>
            <person name="Choi C."/>
            <person name="Clum A."/>
            <person name="Copeland A."/>
            <person name="Grisel N."/>
            <person name="Haridas S."/>
            <person name="Kipfer T."/>
            <person name="LaButti K."/>
            <person name="Lindquist E."/>
            <person name="Lipzen A."/>
            <person name="Maire R."/>
            <person name="Meier B."/>
            <person name="Mihaltcheva S."/>
            <person name="Molinier V."/>
            <person name="Murat C."/>
            <person name="Poggeler S."/>
            <person name="Quandt C.A."/>
            <person name="Sperisen C."/>
            <person name="Tritt A."/>
            <person name="Tisserant E."/>
            <person name="Crous P.W."/>
            <person name="Henrissat B."/>
            <person name="Nehls U."/>
            <person name="Egli S."/>
            <person name="Spatafora J.W."/>
            <person name="Grigoriev I.V."/>
            <person name="Martin F.M."/>
        </authorList>
    </citation>
    <scope>NUCLEOTIDE SEQUENCE [LARGE SCALE GENOMIC DNA]</scope>
    <source>
        <strain evidence="9 10">CBS 207.34</strain>
    </source>
</reference>
<keyword evidence="7 8" id="KW-0472">Membrane</keyword>
<feature type="transmembrane region" description="Helical" evidence="8">
    <location>
        <begin position="47"/>
        <end position="64"/>
    </location>
</feature>
<dbReference type="AlphaFoldDB" id="A0A8E2F3N4"/>
<dbReference type="EMBL" id="KV749425">
    <property type="protein sequence ID" value="OCL09506.1"/>
    <property type="molecule type" value="Genomic_DNA"/>
</dbReference>
<comment type="subcellular location">
    <subcellularLocation>
        <location evidence="1">Cell inner membrane</location>
        <topology evidence="1">Multi-pass membrane protein</topology>
    </subcellularLocation>
</comment>
<feature type="transmembrane region" description="Helical" evidence="8">
    <location>
        <begin position="195"/>
        <end position="215"/>
    </location>
</feature>
<evidence type="ECO:0000256" key="1">
    <source>
        <dbReference type="ARBA" id="ARBA00004429"/>
    </source>
</evidence>
<keyword evidence="3" id="KW-1003">Cell membrane</keyword>
<keyword evidence="2" id="KW-0813">Transport</keyword>
<feature type="transmembrane region" description="Helical" evidence="8">
    <location>
        <begin position="76"/>
        <end position="94"/>
    </location>
</feature>
<accession>A0A8E2F3N4</accession>
<feature type="transmembrane region" description="Helical" evidence="8">
    <location>
        <begin position="153"/>
        <end position="174"/>
    </location>
</feature>
<keyword evidence="5 8" id="KW-0812">Transmembrane</keyword>
<dbReference type="Proteomes" id="UP000250140">
    <property type="component" value="Unassembled WGS sequence"/>
</dbReference>
<evidence type="ECO:0000313" key="9">
    <source>
        <dbReference type="EMBL" id="OCL09506.1"/>
    </source>
</evidence>
<gene>
    <name evidence="9" type="ORF">AOQ84DRAFT_220798</name>
</gene>
<feature type="transmembrane region" description="Helical" evidence="8">
    <location>
        <begin position="284"/>
        <end position="307"/>
    </location>
</feature>
<evidence type="ECO:0000256" key="8">
    <source>
        <dbReference type="SAM" id="Phobius"/>
    </source>
</evidence>
<sequence>MFTPIETGIGAFLLHRATSVLLFNNGSVLGVSGMLRQLLTAPSKSGLFFFVGMTLSFLPLKLLPELLPTYDPPPSAWRAALGTFGVAALTGWGTKNCNGCTSGHMLCGLSHLRGRSFIAVGTFFPVAVLTYHFTHQSLLTEQCPTGIPCYTPAYPSSTTTISLLLLASCTVIIAQFLPRLVAYSTARLSNHDPACLARQITQLIAGLTFGLGLLISGMSTPSKLFSFFAFPSLEAWDPSLALVMVFGVLPNIALYQSRGFGKPPQFNESFELSNDTVRDVNLKFIVGAAAFGVAWGLSGVCPGPAVLRAVMQPAWGLLWMGGFWTGGLLAR</sequence>
<feature type="transmembrane region" description="Helical" evidence="8">
    <location>
        <begin position="313"/>
        <end position="330"/>
    </location>
</feature>